<evidence type="ECO:0000256" key="9">
    <source>
        <dbReference type="ARBA" id="ARBA00023303"/>
    </source>
</evidence>
<keyword evidence="6 12" id="KW-0915">Sodium</keyword>
<dbReference type="GO" id="GO:0140114">
    <property type="term" value="P:cellular detoxification of fluoride"/>
    <property type="evidence" value="ECO:0007669"/>
    <property type="project" value="UniProtKB-UniRule"/>
</dbReference>
<evidence type="ECO:0000256" key="11">
    <source>
        <dbReference type="ARBA" id="ARBA00035585"/>
    </source>
</evidence>
<dbReference type="EMBL" id="JAOYFC010000002">
    <property type="protein sequence ID" value="MCV6825503.1"/>
    <property type="molecule type" value="Genomic_DNA"/>
</dbReference>
<evidence type="ECO:0000256" key="6">
    <source>
        <dbReference type="ARBA" id="ARBA00023053"/>
    </source>
</evidence>
<dbReference type="AlphaFoldDB" id="A0AAE3J2H6"/>
<comment type="catalytic activity">
    <reaction evidence="11">
        <text>fluoride(in) = fluoride(out)</text>
        <dbReference type="Rhea" id="RHEA:76159"/>
        <dbReference type="ChEBI" id="CHEBI:17051"/>
    </reaction>
    <physiologicalReaction direction="left-to-right" evidence="11">
        <dbReference type="Rhea" id="RHEA:76160"/>
    </physiologicalReaction>
</comment>
<dbReference type="PANTHER" id="PTHR28259">
    <property type="entry name" value="FLUORIDE EXPORT PROTEIN 1-RELATED"/>
    <property type="match status" value="1"/>
</dbReference>
<feature type="transmembrane region" description="Helical" evidence="12">
    <location>
        <begin position="6"/>
        <end position="22"/>
    </location>
</feature>
<protein>
    <recommendedName>
        <fullName evidence="12">Fluoride-specific ion channel FluC</fullName>
    </recommendedName>
</protein>
<accession>A0AAE3J2H6</accession>
<evidence type="ECO:0000256" key="7">
    <source>
        <dbReference type="ARBA" id="ARBA00023065"/>
    </source>
</evidence>
<keyword evidence="9 12" id="KW-0407">Ion channel</keyword>
<dbReference type="HAMAP" id="MF_00454">
    <property type="entry name" value="FluC"/>
    <property type="match status" value="1"/>
</dbReference>
<comment type="subcellular location">
    <subcellularLocation>
        <location evidence="1 12">Cell membrane</location>
        <topology evidence="1 12">Multi-pass membrane protein</topology>
    </subcellularLocation>
</comment>
<keyword evidence="8 12" id="KW-0472">Membrane</keyword>
<evidence type="ECO:0000256" key="8">
    <source>
        <dbReference type="ARBA" id="ARBA00023136"/>
    </source>
</evidence>
<dbReference type="Proteomes" id="UP001208041">
    <property type="component" value="Unassembled WGS sequence"/>
</dbReference>
<feature type="binding site" evidence="12">
    <location>
        <position position="75"/>
    </location>
    <ligand>
        <name>Na(+)</name>
        <dbReference type="ChEBI" id="CHEBI:29101"/>
        <note>structural</note>
    </ligand>
</feature>
<keyword evidence="14" id="KW-1185">Reference proteome</keyword>
<comment type="similarity">
    <text evidence="10 12">Belongs to the fluoride channel Fluc/FEX (TC 1.A.43) family.</text>
</comment>
<feature type="binding site" evidence="12">
    <location>
        <position position="72"/>
    </location>
    <ligand>
        <name>Na(+)</name>
        <dbReference type="ChEBI" id="CHEBI:29101"/>
        <note>structural</note>
    </ligand>
</feature>
<evidence type="ECO:0000256" key="4">
    <source>
        <dbReference type="ARBA" id="ARBA00022692"/>
    </source>
</evidence>
<reference evidence="13" key="1">
    <citation type="submission" date="2022-10" db="EMBL/GenBank/DDBJ databases">
        <authorList>
            <person name="Yue Y."/>
        </authorList>
    </citation>
    <scope>NUCLEOTIDE SEQUENCE</scope>
    <source>
        <strain evidence="13">Z654</strain>
    </source>
</reference>
<feature type="transmembrane region" description="Helical" evidence="12">
    <location>
        <begin position="34"/>
        <end position="56"/>
    </location>
</feature>
<dbReference type="RefSeq" id="WP_263954377.1">
    <property type="nucleotide sequence ID" value="NZ_JAOYFC010000002.1"/>
</dbReference>
<keyword evidence="5 12" id="KW-1133">Transmembrane helix</keyword>
<keyword evidence="7 12" id="KW-0406">Ion transport</keyword>
<proteinExistence type="inferred from homology"/>
<gene>
    <name evidence="12 13" type="primary">crcB</name>
    <name evidence="12" type="synonym">fluC</name>
    <name evidence="13" type="ORF">OH136_13160</name>
</gene>
<dbReference type="GO" id="GO:0062054">
    <property type="term" value="F:fluoride channel activity"/>
    <property type="evidence" value="ECO:0007669"/>
    <property type="project" value="UniProtKB-UniRule"/>
</dbReference>
<dbReference type="GO" id="GO:0046872">
    <property type="term" value="F:metal ion binding"/>
    <property type="evidence" value="ECO:0007669"/>
    <property type="project" value="UniProtKB-KW"/>
</dbReference>
<sequence length="123" mass="12638">MLLTLIYVAVGGAIGAVARFLFGYTSVRAFGESYLLATLPINVVGSFLMGIAFVALAGREPWVPLLMIGVLGGFTTFSSFSLEALKLYSSGQVGTAALYVVLSVVLSLAGVALGVFIARGLAG</sequence>
<keyword evidence="3" id="KW-0997">Cell inner membrane</keyword>
<keyword evidence="4 12" id="KW-0812">Transmembrane</keyword>
<evidence type="ECO:0000256" key="10">
    <source>
        <dbReference type="ARBA" id="ARBA00035120"/>
    </source>
</evidence>
<keyword evidence="12" id="KW-0479">Metal-binding</keyword>
<dbReference type="NCBIfam" id="TIGR00494">
    <property type="entry name" value="crcB"/>
    <property type="match status" value="1"/>
</dbReference>
<keyword evidence="12" id="KW-0813">Transport</keyword>
<comment type="caution">
    <text evidence="13">The sequence shown here is derived from an EMBL/GenBank/DDBJ whole genome shotgun (WGS) entry which is preliminary data.</text>
</comment>
<evidence type="ECO:0000256" key="2">
    <source>
        <dbReference type="ARBA" id="ARBA00022475"/>
    </source>
</evidence>
<name>A0AAE3J2H6_9RHOB</name>
<dbReference type="Pfam" id="PF02537">
    <property type="entry name" value="CRCB"/>
    <property type="match status" value="1"/>
</dbReference>
<keyword evidence="2 12" id="KW-1003">Cell membrane</keyword>
<evidence type="ECO:0000256" key="5">
    <source>
        <dbReference type="ARBA" id="ARBA00022989"/>
    </source>
</evidence>
<comment type="function">
    <text evidence="12">Fluoride-specific ion channel. Important for reducing fluoride concentration in the cell, thus reducing its toxicity.</text>
</comment>
<dbReference type="GO" id="GO:0005886">
    <property type="term" value="C:plasma membrane"/>
    <property type="evidence" value="ECO:0007669"/>
    <property type="project" value="UniProtKB-SubCell"/>
</dbReference>
<dbReference type="InterPro" id="IPR003691">
    <property type="entry name" value="FluC"/>
</dbReference>
<evidence type="ECO:0000256" key="3">
    <source>
        <dbReference type="ARBA" id="ARBA00022519"/>
    </source>
</evidence>
<evidence type="ECO:0000256" key="1">
    <source>
        <dbReference type="ARBA" id="ARBA00004651"/>
    </source>
</evidence>
<organism evidence="13 14">
    <name type="scientific">Halocynthiibacter halioticoli</name>
    <dbReference type="NCBI Taxonomy" id="2986804"/>
    <lineage>
        <taxon>Bacteria</taxon>
        <taxon>Pseudomonadati</taxon>
        <taxon>Pseudomonadota</taxon>
        <taxon>Alphaproteobacteria</taxon>
        <taxon>Rhodobacterales</taxon>
        <taxon>Paracoccaceae</taxon>
        <taxon>Halocynthiibacter</taxon>
    </lineage>
</organism>
<evidence type="ECO:0000256" key="12">
    <source>
        <dbReference type="HAMAP-Rule" id="MF_00454"/>
    </source>
</evidence>
<dbReference type="PANTHER" id="PTHR28259:SF1">
    <property type="entry name" value="FLUORIDE EXPORT PROTEIN 1-RELATED"/>
    <property type="match status" value="1"/>
</dbReference>
<evidence type="ECO:0000313" key="14">
    <source>
        <dbReference type="Proteomes" id="UP001208041"/>
    </source>
</evidence>
<comment type="activity regulation">
    <text evidence="12">Na(+) is not transported, but it plays an essential structural role and its presence is essential for fluoride channel function.</text>
</comment>
<feature type="transmembrane region" description="Helical" evidence="12">
    <location>
        <begin position="97"/>
        <end position="118"/>
    </location>
</feature>
<feature type="transmembrane region" description="Helical" evidence="12">
    <location>
        <begin position="62"/>
        <end position="85"/>
    </location>
</feature>
<evidence type="ECO:0000313" key="13">
    <source>
        <dbReference type="EMBL" id="MCV6825503.1"/>
    </source>
</evidence>